<dbReference type="GO" id="GO:0046872">
    <property type="term" value="F:metal ion binding"/>
    <property type="evidence" value="ECO:0007669"/>
    <property type="project" value="UniProtKB-KW"/>
</dbReference>
<evidence type="ECO:0000256" key="3">
    <source>
        <dbReference type="ARBA" id="ARBA00022691"/>
    </source>
</evidence>
<dbReference type="Gene3D" id="3.20.20.70">
    <property type="entry name" value="Aldolase class I"/>
    <property type="match status" value="1"/>
</dbReference>
<dbReference type="GO" id="GO:0003824">
    <property type="term" value="F:catalytic activity"/>
    <property type="evidence" value="ECO:0007669"/>
    <property type="project" value="InterPro"/>
</dbReference>
<feature type="region of interest" description="Disordered" evidence="7">
    <location>
        <begin position="1"/>
        <end position="32"/>
    </location>
</feature>
<dbReference type="PATRIC" id="fig|79604.3.peg.1911"/>
<comment type="cofactor">
    <cofactor evidence="1">
        <name>[4Fe-4S] cluster</name>
        <dbReference type="ChEBI" id="CHEBI:49883"/>
    </cofactor>
</comment>
<dbReference type="KEGG" id="ddt:AAY81_09535"/>
<keyword evidence="4" id="KW-0479">Metal-binding</keyword>
<dbReference type="RefSeq" id="WP_066664433.1">
    <property type="nucleotide sequence ID" value="NZ_CP011402.1"/>
</dbReference>
<sequence length="470" mass="52016">MAEVDIEGGTNMNLDAEKTESKDQAAPSRTAGEAGWHVSRYNISAPIPDTNLTAIANLFKGNCAKYTPIELYLLSVLEELDEHHPIIERFAKRGIIANFDERAALECMGRGACGRAPMVGLTICPTIGCNFDCPYCFQDHGRGHMTKEVQDDVIALTERMLSTSSAKKLHVTWFGGEPLLVPNIIESLSERLIALAEEHGASYQASIITNGYLLTQDIADMLHHYKVESAQITVDGLDPTHNATRYLRGGGPTFDRIIANLRDLSLPFRVNIRHNVHEDNRDEVEKLEAFINQLASESGNKLHYYPAPVSDSSTAEERGRQVGLLCSNEESDVSIRQESKRFSQGRGHYCGAHTLWAIGIDDAGNLHKCWEAVDKPDLSFGTAHDWDPADPINSASNADNLTKFLNTACPVPDEECRECVWLPTCVGGCPYRRLFEARKCIPFKDNPEGYVLALQERIGENEEGQNEGDA</sequence>
<gene>
    <name evidence="9" type="ORF">SAMN02910314_00103</name>
</gene>
<keyword evidence="10" id="KW-1185">Reference proteome</keyword>
<dbReference type="InterPro" id="IPR007197">
    <property type="entry name" value="rSAM"/>
</dbReference>
<dbReference type="SUPFAM" id="SSF102114">
    <property type="entry name" value="Radical SAM enzymes"/>
    <property type="match status" value="1"/>
</dbReference>
<dbReference type="Proteomes" id="UP000182975">
    <property type="component" value="Unassembled WGS sequence"/>
</dbReference>
<evidence type="ECO:0000313" key="10">
    <source>
        <dbReference type="Proteomes" id="UP000182975"/>
    </source>
</evidence>
<dbReference type="GO" id="GO:0051539">
    <property type="term" value="F:4 iron, 4 sulfur cluster binding"/>
    <property type="evidence" value="ECO:0007669"/>
    <property type="project" value="UniProtKB-KW"/>
</dbReference>
<evidence type="ECO:0000256" key="5">
    <source>
        <dbReference type="ARBA" id="ARBA00023004"/>
    </source>
</evidence>
<keyword evidence="6" id="KW-0411">Iron-sulfur</keyword>
<dbReference type="InterPro" id="IPR058240">
    <property type="entry name" value="rSAM_sf"/>
</dbReference>
<dbReference type="InterPro" id="IPR013785">
    <property type="entry name" value="Aldolase_TIM"/>
</dbReference>
<proteinExistence type="predicted"/>
<reference evidence="10" key="1">
    <citation type="submission" date="2016-10" db="EMBL/GenBank/DDBJ databases">
        <authorList>
            <person name="Varghese N."/>
        </authorList>
    </citation>
    <scope>NUCLEOTIDE SEQUENCE [LARGE SCALE GENOMIC DNA]</scope>
    <source>
        <strain evidence="10">DSM 21843</strain>
    </source>
</reference>
<evidence type="ECO:0000256" key="2">
    <source>
        <dbReference type="ARBA" id="ARBA00022485"/>
    </source>
</evidence>
<dbReference type="PANTHER" id="PTHR43787:SF3">
    <property type="entry name" value="ARYLSULFATASE REGULATORY PROTEIN"/>
    <property type="match status" value="1"/>
</dbReference>
<evidence type="ECO:0000259" key="8">
    <source>
        <dbReference type="PROSITE" id="PS51918"/>
    </source>
</evidence>
<dbReference type="EMBL" id="FOEC01000001">
    <property type="protein sequence ID" value="SEO39387.1"/>
    <property type="molecule type" value="Genomic_DNA"/>
</dbReference>
<dbReference type="InterPro" id="IPR023885">
    <property type="entry name" value="4Fe4S-binding_SPASM_dom"/>
</dbReference>
<evidence type="ECO:0000313" key="9">
    <source>
        <dbReference type="EMBL" id="SEO39387.1"/>
    </source>
</evidence>
<dbReference type="CDD" id="cd01335">
    <property type="entry name" value="Radical_SAM"/>
    <property type="match status" value="1"/>
</dbReference>
<dbReference type="STRING" id="79604.AAY81_09535"/>
<keyword evidence="5" id="KW-0408">Iron</keyword>
<dbReference type="UniPathway" id="UPA00782"/>
<evidence type="ECO:0000256" key="1">
    <source>
        <dbReference type="ARBA" id="ARBA00001966"/>
    </source>
</evidence>
<dbReference type="SFLD" id="SFLDG01067">
    <property type="entry name" value="SPASM/twitch_domain_containing"/>
    <property type="match status" value="1"/>
</dbReference>
<keyword evidence="2" id="KW-0004">4Fe-4S</keyword>
<keyword evidence="3" id="KW-0949">S-adenosyl-L-methionine</keyword>
<evidence type="ECO:0000256" key="6">
    <source>
        <dbReference type="ARBA" id="ARBA00023014"/>
    </source>
</evidence>
<protein>
    <recommendedName>
        <fullName evidence="8">Radical SAM core domain-containing protein</fullName>
    </recommendedName>
</protein>
<dbReference type="Pfam" id="PF04055">
    <property type="entry name" value="Radical_SAM"/>
    <property type="match status" value="1"/>
</dbReference>
<evidence type="ECO:0000256" key="7">
    <source>
        <dbReference type="SAM" id="MobiDB-lite"/>
    </source>
</evidence>
<evidence type="ECO:0000256" key="4">
    <source>
        <dbReference type="ARBA" id="ARBA00022723"/>
    </source>
</evidence>
<feature type="domain" description="Radical SAM core" evidence="8">
    <location>
        <begin position="115"/>
        <end position="346"/>
    </location>
</feature>
<dbReference type="SFLD" id="SFLDS00029">
    <property type="entry name" value="Radical_SAM"/>
    <property type="match status" value="1"/>
</dbReference>
<dbReference type="AlphaFoldDB" id="A0A172S011"/>
<dbReference type="PROSITE" id="PS51918">
    <property type="entry name" value="RADICAL_SAM"/>
    <property type="match status" value="1"/>
</dbReference>
<name>A0A172S011_9ACTN</name>
<dbReference type="PANTHER" id="PTHR43787">
    <property type="entry name" value="FEMO COFACTOR BIOSYNTHESIS PROTEIN NIFB-RELATED"/>
    <property type="match status" value="1"/>
</dbReference>
<organism evidence="9 10">
    <name type="scientific">Denitrobacterium detoxificans</name>
    <dbReference type="NCBI Taxonomy" id="79604"/>
    <lineage>
        <taxon>Bacteria</taxon>
        <taxon>Bacillati</taxon>
        <taxon>Actinomycetota</taxon>
        <taxon>Coriobacteriia</taxon>
        <taxon>Eggerthellales</taxon>
        <taxon>Eggerthellaceae</taxon>
        <taxon>Denitrobacterium</taxon>
    </lineage>
</organism>
<dbReference type="NCBIfam" id="TIGR04085">
    <property type="entry name" value="rSAM_more_4Fe4S"/>
    <property type="match status" value="1"/>
</dbReference>
<accession>A0A172S011</accession>